<evidence type="ECO:0000256" key="6">
    <source>
        <dbReference type="SAM" id="MobiDB-lite"/>
    </source>
</evidence>
<keyword evidence="4" id="KW-0418">Kinase</keyword>
<reference evidence="8 9" key="1">
    <citation type="journal article" date="2012" name="Genome Biol.">
        <title>Genome and low-iron response of an oceanic diatom adapted to chronic iron limitation.</title>
        <authorList>
            <person name="Lommer M."/>
            <person name="Specht M."/>
            <person name="Roy A.S."/>
            <person name="Kraemer L."/>
            <person name="Andreson R."/>
            <person name="Gutowska M.A."/>
            <person name="Wolf J."/>
            <person name="Bergner S.V."/>
            <person name="Schilhabel M.B."/>
            <person name="Klostermeier U.C."/>
            <person name="Beiko R.G."/>
            <person name="Rosenstiel P."/>
            <person name="Hippler M."/>
            <person name="Laroche J."/>
        </authorList>
    </citation>
    <scope>NUCLEOTIDE SEQUENCE [LARGE SCALE GENOMIC DNA]</scope>
    <source>
        <strain evidence="8 9">CCMP1005</strain>
    </source>
</reference>
<gene>
    <name evidence="8" type="ORF">THAOC_34976</name>
</gene>
<dbReference type="OrthoDB" id="354826at2759"/>
<dbReference type="InterPro" id="IPR011009">
    <property type="entry name" value="Kinase-like_dom_sf"/>
</dbReference>
<feature type="compositionally biased region" description="Basic and acidic residues" evidence="6">
    <location>
        <begin position="361"/>
        <end position="375"/>
    </location>
</feature>
<keyword evidence="1" id="KW-0723">Serine/threonine-protein kinase</keyword>
<dbReference type="GO" id="GO:0005524">
    <property type="term" value="F:ATP binding"/>
    <property type="evidence" value="ECO:0007669"/>
    <property type="project" value="UniProtKB-KW"/>
</dbReference>
<keyword evidence="3" id="KW-0547">Nucleotide-binding</keyword>
<evidence type="ECO:0000256" key="2">
    <source>
        <dbReference type="ARBA" id="ARBA00022679"/>
    </source>
</evidence>
<dbReference type="PANTHER" id="PTHR24351">
    <property type="entry name" value="RIBOSOMAL PROTEIN S6 KINASE"/>
    <property type="match status" value="1"/>
</dbReference>
<proteinExistence type="predicted"/>
<dbReference type="GO" id="GO:0004674">
    <property type="term" value="F:protein serine/threonine kinase activity"/>
    <property type="evidence" value="ECO:0007669"/>
    <property type="project" value="UniProtKB-KW"/>
</dbReference>
<feature type="region of interest" description="Disordered" evidence="6">
    <location>
        <begin position="203"/>
        <end position="255"/>
    </location>
</feature>
<evidence type="ECO:0000313" key="9">
    <source>
        <dbReference type="Proteomes" id="UP000266841"/>
    </source>
</evidence>
<evidence type="ECO:0000259" key="7">
    <source>
        <dbReference type="PROSITE" id="PS50011"/>
    </source>
</evidence>
<evidence type="ECO:0000256" key="3">
    <source>
        <dbReference type="ARBA" id="ARBA00022741"/>
    </source>
</evidence>
<evidence type="ECO:0000256" key="4">
    <source>
        <dbReference type="ARBA" id="ARBA00022777"/>
    </source>
</evidence>
<evidence type="ECO:0000256" key="5">
    <source>
        <dbReference type="ARBA" id="ARBA00022840"/>
    </source>
</evidence>
<feature type="region of interest" description="Disordered" evidence="6">
    <location>
        <begin position="317"/>
        <end position="376"/>
    </location>
</feature>
<name>K0R425_THAOC</name>
<dbReference type="Gene3D" id="3.30.200.20">
    <property type="entry name" value="Phosphorylase Kinase, domain 1"/>
    <property type="match status" value="1"/>
</dbReference>
<evidence type="ECO:0000313" key="8">
    <source>
        <dbReference type="EMBL" id="EJK46359.1"/>
    </source>
</evidence>
<dbReference type="SMART" id="SM00220">
    <property type="entry name" value="S_TKc"/>
    <property type="match status" value="1"/>
</dbReference>
<organism evidence="8 9">
    <name type="scientific">Thalassiosira oceanica</name>
    <name type="common">Marine diatom</name>
    <dbReference type="NCBI Taxonomy" id="159749"/>
    <lineage>
        <taxon>Eukaryota</taxon>
        <taxon>Sar</taxon>
        <taxon>Stramenopiles</taxon>
        <taxon>Ochrophyta</taxon>
        <taxon>Bacillariophyta</taxon>
        <taxon>Coscinodiscophyceae</taxon>
        <taxon>Thalassiosirophycidae</taxon>
        <taxon>Thalassiosirales</taxon>
        <taxon>Thalassiosiraceae</taxon>
        <taxon>Thalassiosira</taxon>
    </lineage>
</organism>
<feature type="compositionally biased region" description="Polar residues" evidence="6">
    <location>
        <begin position="218"/>
        <end position="227"/>
    </location>
</feature>
<keyword evidence="2" id="KW-0808">Transferase</keyword>
<protein>
    <recommendedName>
        <fullName evidence="7">Protein kinase domain-containing protein</fullName>
    </recommendedName>
</protein>
<dbReference type="Gene3D" id="1.10.510.10">
    <property type="entry name" value="Transferase(Phosphotransferase) domain 1"/>
    <property type="match status" value="2"/>
</dbReference>
<dbReference type="EMBL" id="AGNL01047807">
    <property type="protein sequence ID" value="EJK46359.1"/>
    <property type="molecule type" value="Genomic_DNA"/>
</dbReference>
<dbReference type="Pfam" id="PF00069">
    <property type="entry name" value="Pkinase"/>
    <property type="match status" value="1"/>
</dbReference>
<evidence type="ECO:0000256" key="1">
    <source>
        <dbReference type="ARBA" id="ARBA00022527"/>
    </source>
</evidence>
<dbReference type="AlphaFoldDB" id="K0R425"/>
<feature type="domain" description="Protein kinase" evidence="7">
    <location>
        <begin position="43"/>
        <end position="376"/>
    </location>
</feature>
<dbReference type="Proteomes" id="UP000266841">
    <property type="component" value="Unassembled WGS sequence"/>
</dbReference>
<feature type="region of interest" description="Disordered" evidence="6">
    <location>
        <begin position="424"/>
        <end position="454"/>
    </location>
</feature>
<keyword evidence="9" id="KW-1185">Reference proteome</keyword>
<feature type="compositionally biased region" description="Low complexity" evidence="6">
    <location>
        <begin position="228"/>
        <end position="242"/>
    </location>
</feature>
<dbReference type="eggNOG" id="KOG0606">
    <property type="taxonomic scope" value="Eukaryota"/>
</dbReference>
<keyword evidence="5" id="KW-0067">ATP-binding</keyword>
<dbReference type="InterPro" id="IPR000719">
    <property type="entry name" value="Prot_kinase_dom"/>
</dbReference>
<accession>K0R425</accession>
<feature type="compositionally biased region" description="Basic and acidic residues" evidence="6">
    <location>
        <begin position="424"/>
        <end position="447"/>
    </location>
</feature>
<sequence>MGNSCRGQRQRNCRVGHERRDVRGDGRRIAPENTPVVVCEEGFEFHALIDSGGFGFVFKATRRTTGKDYALKVQVCLRDPKEFLSRLTRQRPEALLTEKTTLCACRGHPFIVTLEYSFTTKLYAVLALEYVPGGTLSRLVTHSPLGRLPSGLARLYAAEIAVALNFVHGRGIVFRDVKPSNVLLASNGHIKLTDFGLAENSAELDTDESNDGSHGQDESSSNETQRCSSSPEESDSTSSMEPEWTEDETTDGLKQEGDLCRVRRRTLCGTFGFRHVNYQNRSGYDEKVDWFSCGVTVYTMICGRRPFPSKKDVLRDAELKSGVSSPSASRRRSSLSDHGATSARVREATRRLHSAAASPRSQREAELRGAKESPLVRRPYTRGRLVATTGCSCFRPHTRPAAGFKAEVAETQFARNSFEERVHPEQIHRRHLRPDDEHGQERVERGRGAVADNADGKDKLALPALGLRIGRCA</sequence>
<dbReference type="SUPFAM" id="SSF56112">
    <property type="entry name" value="Protein kinase-like (PK-like)"/>
    <property type="match status" value="1"/>
</dbReference>
<comment type="caution">
    <text evidence="8">The sequence shown here is derived from an EMBL/GenBank/DDBJ whole genome shotgun (WGS) entry which is preliminary data.</text>
</comment>
<dbReference type="PROSITE" id="PS50011">
    <property type="entry name" value="PROTEIN_KINASE_DOM"/>
    <property type="match status" value="1"/>
</dbReference>